<comment type="caution">
    <text evidence="4">The sequence shown here is derived from an EMBL/GenBank/DDBJ whole genome shotgun (WGS) entry which is preliminary data.</text>
</comment>
<feature type="region of interest" description="Disordered" evidence="2">
    <location>
        <begin position="132"/>
        <end position="152"/>
    </location>
</feature>
<feature type="compositionally biased region" description="Acidic residues" evidence="2">
    <location>
        <begin position="132"/>
        <end position="148"/>
    </location>
</feature>
<proteinExistence type="predicted"/>
<sequence length="218" mass="24765">MSDYEASCDVWAIDSQGDDDESVPNPLFEIDITVRLTLAFEEEDNDEQPFFIHPETVVVEKTERVRVDQLLDNDNDNGKNSVIREMLLSMGVPVQDFMVERILGCSHDMATDKLYMNRKVLRMGVQIDAIVDEIPEEEDEEDDDDESSSSEKGAMVVDLMNKVVIEKPNVGCSICLEDFVVGTEAIVMRCSHRFHHVCIIPWITKKTLCPLCRSEFTA</sequence>
<dbReference type="InterPro" id="IPR013083">
    <property type="entry name" value="Znf_RING/FYVE/PHD"/>
</dbReference>
<dbReference type="InterPro" id="IPR051826">
    <property type="entry name" value="E3_ubiquitin-ligase_domain"/>
</dbReference>
<dbReference type="Pfam" id="PF13639">
    <property type="entry name" value="zf-RING_2"/>
    <property type="match status" value="1"/>
</dbReference>
<dbReference type="Gramene" id="OMO83097">
    <property type="protein sequence ID" value="OMO83097"/>
    <property type="gene ID" value="CCACVL1_11564"/>
</dbReference>
<dbReference type="STRING" id="210143.A0A1R3IKI2"/>
<organism evidence="4 5">
    <name type="scientific">Corchorus capsularis</name>
    <name type="common">Jute</name>
    <dbReference type="NCBI Taxonomy" id="210143"/>
    <lineage>
        <taxon>Eukaryota</taxon>
        <taxon>Viridiplantae</taxon>
        <taxon>Streptophyta</taxon>
        <taxon>Embryophyta</taxon>
        <taxon>Tracheophyta</taxon>
        <taxon>Spermatophyta</taxon>
        <taxon>Magnoliopsida</taxon>
        <taxon>eudicotyledons</taxon>
        <taxon>Gunneridae</taxon>
        <taxon>Pentapetalae</taxon>
        <taxon>rosids</taxon>
        <taxon>malvids</taxon>
        <taxon>Malvales</taxon>
        <taxon>Malvaceae</taxon>
        <taxon>Grewioideae</taxon>
        <taxon>Apeibeae</taxon>
        <taxon>Corchorus</taxon>
    </lineage>
</organism>
<evidence type="ECO:0000256" key="2">
    <source>
        <dbReference type="SAM" id="MobiDB-lite"/>
    </source>
</evidence>
<feature type="domain" description="RING-type" evidence="3">
    <location>
        <begin position="172"/>
        <end position="213"/>
    </location>
</feature>
<keyword evidence="5" id="KW-1185">Reference proteome</keyword>
<dbReference type="SUPFAM" id="SSF57850">
    <property type="entry name" value="RING/U-box"/>
    <property type="match status" value="1"/>
</dbReference>
<dbReference type="AlphaFoldDB" id="A0A1R3IKI2"/>
<keyword evidence="1" id="KW-0479">Metal-binding</keyword>
<evidence type="ECO:0000259" key="3">
    <source>
        <dbReference type="PROSITE" id="PS50089"/>
    </source>
</evidence>
<name>A0A1R3IKI2_COCAP</name>
<reference evidence="4 5" key="1">
    <citation type="submission" date="2013-09" db="EMBL/GenBank/DDBJ databases">
        <title>Corchorus capsularis genome sequencing.</title>
        <authorList>
            <person name="Alam M."/>
            <person name="Haque M.S."/>
            <person name="Islam M.S."/>
            <person name="Emdad E.M."/>
            <person name="Islam M.M."/>
            <person name="Ahmed B."/>
            <person name="Halim A."/>
            <person name="Hossen Q.M.M."/>
            <person name="Hossain M.Z."/>
            <person name="Ahmed R."/>
            <person name="Khan M.M."/>
            <person name="Islam R."/>
            <person name="Rashid M.M."/>
            <person name="Khan S.A."/>
            <person name="Rahman M.S."/>
            <person name="Alam M."/>
        </authorList>
    </citation>
    <scope>NUCLEOTIDE SEQUENCE [LARGE SCALE GENOMIC DNA]</scope>
    <source>
        <strain evidence="5">cv. CVL-1</strain>
        <tissue evidence="4">Whole seedling</tissue>
    </source>
</reference>
<gene>
    <name evidence="4" type="ORF">CCACVL1_11564</name>
</gene>
<dbReference type="EMBL" id="AWWV01009921">
    <property type="protein sequence ID" value="OMO83097.1"/>
    <property type="molecule type" value="Genomic_DNA"/>
</dbReference>
<dbReference type="Proteomes" id="UP000188268">
    <property type="component" value="Unassembled WGS sequence"/>
</dbReference>
<protein>
    <submittedName>
        <fullName evidence="4">Zinc finger, RING-type</fullName>
    </submittedName>
</protein>
<dbReference type="PROSITE" id="PS50089">
    <property type="entry name" value="ZF_RING_2"/>
    <property type="match status" value="1"/>
</dbReference>
<evidence type="ECO:0000313" key="4">
    <source>
        <dbReference type="EMBL" id="OMO83097.1"/>
    </source>
</evidence>
<evidence type="ECO:0000313" key="5">
    <source>
        <dbReference type="Proteomes" id="UP000188268"/>
    </source>
</evidence>
<keyword evidence="1" id="KW-0862">Zinc</keyword>
<dbReference type="OrthoDB" id="1149625at2759"/>
<dbReference type="GO" id="GO:0008270">
    <property type="term" value="F:zinc ion binding"/>
    <property type="evidence" value="ECO:0007669"/>
    <property type="project" value="UniProtKB-KW"/>
</dbReference>
<dbReference type="SMART" id="SM00184">
    <property type="entry name" value="RING"/>
    <property type="match status" value="1"/>
</dbReference>
<dbReference type="GO" id="GO:0061630">
    <property type="term" value="F:ubiquitin protein ligase activity"/>
    <property type="evidence" value="ECO:0007669"/>
    <property type="project" value="TreeGrafter"/>
</dbReference>
<dbReference type="Gene3D" id="3.30.40.10">
    <property type="entry name" value="Zinc/RING finger domain, C3HC4 (zinc finger)"/>
    <property type="match status" value="1"/>
</dbReference>
<dbReference type="PANTHER" id="PTHR22765">
    <property type="entry name" value="RING FINGER AND PROTEASE ASSOCIATED DOMAIN-CONTAINING"/>
    <property type="match status" value="1"/>
</dbReference>
<dbReference type="InterPro" id="IPR001841">
    <property type="entry name" value="Znf_RING"/>
</dbReference>
<evidence type="ECO:0000256" key="1">
    <source>
        <dbReference type="PROSITE-ProRule" id="PRU00175"/>
    </source>
</evidence>
<dbReference type="GO" id="GO:0006511">
    <property type="term" value="P:ubiquitin-dependent protein catabolic process"/>
    <property type="evidence" value="ECO:0007669"/>
    <property type="project" value="TreeGrafter"/>
</dbReference>
<keyword evidence="1" id="KW-0863">Zinc-finger</keyword>
<dbReference type="CDD" id="cd16454">
    <property type="entry name" value="RING-H2_PA-TM-RING"/>
    <property type="match status" value="1"/>
</dbReference>
<accession>A0A1R3IKI2</accession>